<keyword evidence="1 2" id="KW-0597">Phosphoprotein</keyword>
<dbReference type="CDD" id="cd17546">
    <property type="entry name" value="REC_hyHK_CKI1_RcsC-like"/>
    <property type="match status" value="1"/>
</dbReference>
<dbReference type="Proteomes" id="UP000002601">
    <property type="component" value="Chromosome"/>
</dbReference>
<dbReference type="InterPro" id="IPR050956">
    <property type="entry name" value="2C_system_His_kinase"/>
</dbReference>
<gene>
    <name evidence="4" type="ordered locus">Desal_0498</name>
</gene>
<dbReference type="EMBL" id="CP001649">
    <property type="protein sequence ID" value="ACS78565.1"/>
    <property type="molecule type" value="Genomic_DNA"/>
</dbReference>
<dbReference type="PANTHER" id="PTHR43719:SF28">
    <property type="entry name" value="PEROXIDE STRESS-ACTIVATED HISTIDINE KINASE MAK1-RELATED"/>
    <property type="match status" value="1"/>
</dbReference>
<proteinExistence type="predicted"/>
<organism evidence="4 5">
    <name type="scientific">Maridesulfovibrio salexigens (strain ATCC 14822 / DSM 2638 / NCIMB 8403 / VKM B-1763)</name>
    <name type="common">Desulfovibrio salexigens</name>
    <dbReference type="NCBI Taxonomy" id="526222"/>
    <lineage>
        <taxon>Bacteria</taxon>
        <taxon>Pseudomonadati</taxon>
        <taxon>Thermodesulfobacteriota</taxon>
        <taxon>Desulfovibrionia</taxon>
        <taxon>Desulfovibrionales</taxon>
        <taxon>Desulfovibrionaceae</taxon>
        <taxon>Maridesulfovibrio</taxon>
    </lineage>
</organism>
<dbReference type="eggNOG" id="COG0745">
    <property type="taxonomic scope" value="Bacteria"/>
</dbReference>
<feature type="domain" description="Response regulatory" evidence="3">
    <location>
        <begin position="2"/>
        <end position="129"/>
    </location>
</feature>
<dbReference type="InterPro" id="IPR011006">
    <property type="entry name" value="CheY-like_superfamily"/>
</dbReference>
<evidence type="ECO:0000256" key="1">
    <source>
        <dbReference type="ARBA" id="ARBA00022553"/>
    </source>
</evidence>
<dbReference type="PANTHER" id="PTHR43719">
    <property type="entry name" value="TWO-COMPONENT HISTIDINE KINASE"/>
    <property type="match status" value="1"/>
</dbReference>
<evidence type="ECO:0000313" key="4">
    <source>
        <dbReference type="EMBL" id="ACS78565.1"/>
    </source>
</evidence>
<dbReference type="Pfam" id="PF00072">
    <property type="entry name" value="Response_reg"/>
    <property type="match status" value="1"/>
</dbReference>
<evidence type="ECO:0000313" key="5">
    <source>
        <dbReference type="Proteomes" id="UP000002601"/>
    </source>
</evidence>
<dbReference type="STRING" id="526222.Desal_0498"/>
<dbReference type="HOGENOM" id="CLU_000445_69_12_7"/>
<dbReference type="PROSITE" id="PS50110">
    <property type="entry name" value="RESPONSE_REGULATORY"/>
    <property type="match status" value="1"/>
</dbReference>
<dbReference type="SMART" id="SM00448">
    <property type="entry name" value="REC"/>
    <property type="match status" value="1"/>
</dbReference>
<evidence type="ECO:0000259" key="3">
    <source>
        <dbReference type="PROSITE" id="PS50110"/>
    </source>
</evidence>
<dbReference type="SUPFAM" id="SSF52172">
    <property type="entry name" value="CheY-like"/>
    <property type="match status" value="1"/>
</dbReference>
<feature type="modified residue" description="4-aspartylphosphate" evidence="2">
    <location>
        <position position="55"/>
    </location>
</feature>
<accession>C6BXK7</accession>
<evidence type="ECO:0000256" key="2">
    <source>
        <dbReference type="PROSITE-ProRule" id="PRU00169"/>
    </source>
</evidence>
<reference evidence="4 5" key="1">
    <citation type="submission" date="2009-06" db="EMBL/GenBank/DDBJ databases">
        <title>Complete sequence of Desulfovibrio salexigens DSM 2638.</title>
        <authorList>
            <consortium name="US DOE Joint Genome Institute"/>
            <person name="Lucas S."/>
            <person name="Copeland A."/>
            <person name="Lapidus A."/>
            <person name="Glavina del Rio T."/>
            <person name="Tice H."/>
            <person name="Bruce D."/>
            <person name="Goodwin L."/>
            <person name="Pitluck S."/>
            <person name="Munk A.C."/>
            <person name="Brettin T."/>
            <person name="Detter J.C."/>
            <person name="Han C."/>
            <person name="Tapia R."/>
            <person name="Larimer F."/>
            <person name="Land M."/>
            <person name="Hauser L."/>
            <person name="Kyrpides N."/>
            <person name="Anderson I."/>
            <person name="Wall J.D."/>
            <person name="Arkin A.P."/>
            <person name="Dehal P."/>
            <person name="Chivian D."/>
            <person name="Giles B."/>
            <person name="Hazen T.C."/>
        </authorList>
    </citation>
    <scope>NUCLEOTIDE SEQUENCE [LARGE SCALE GENOMIC DNA]</scope>
    <source>
        <strain evidence="5">ATCC 14822 / DSM 2638 / NCIMB 8403 / VKM B-1763</strain>
    </source>
</reference>
<name>C6BXK7_MARSD</name>
<protein>
    <submittedName>
        <fullName evidence="4">Response regulator receiver protein</fullName>
    </submittedName>
</protein>
<dbReference type="InterPro" id="IPR001789">
    <property type="entry name" value="Sig_transdc_resp-reg_receiver"/>
</dbReference>
<keyword evidence="5" id="KW-1185">Reference proteome</keyword>
<dbReference type="RefSeq" id="WP_015850384.1">
    <property type="nucleotide sequence ID" value="NC_012881.1"/>
</dbReference>
<dbReference type="KEGG" id="dsa:Desal_0498"/>
<dbReference type="OrthoDB" id="9797769at2"/>
<dbReference type="Gene3D" id="3.40.50.2300">
    <property type="match status" value="1"/>
</dbReference>
<sequence>MKFLVVEDDFVSRSFLQLFLEKIGEVDVAVNGAEALDVFKSALEKNEPYQYVFMDIMMPEKNGLDAAREIREIERESEVVPAKESVIIMVTALSDVKTVFEAFSKSEATDYIVKPLTAEALTAKLKELGILE</sequence>
<dbReference type="GO" id="GO:0000160">
    <property type="term" value="P:phosphorelay signal transduction system"/>
    <property type="evidence" value="ECO:0007669"/>
    <property type="project" value="InterPro"/>
</dbReference>
<dbReference type="AlphaFoldDB" id="C6BXK7"/>